<dbReference type="InterPro" id="IPR036397">
    <property type="entry name" value="RNaseH_sf"/>
</dbReference>
<gene>
    <name evidence="2" type="primary">Necator_chrV.g18838</name>
    <name evidence="2" type="ORF">RB195_014047</name>
</gene>
<dbReference type="InterPro" id="IPR043128">
    <property type="entry name" value="Rev_trsase/Diguanyl_cyclase"/>
</dbReference>
<dbReference type="CDD" id="cd09275">
    <property type="entry name" value="RNase_HI_RT_DIRS1"/>
    <property type="match status" value="1"/>
</dbReference>
<dbReference type="Pfam" id="PF13456">
    <property type="entry name" value="RVT_3"/>
    <property type="match status" value="1"/>
</dbReference>
<dbReference type="PROSITE" id="PS50878">
    <property type="entry name" value="RT_POL"/>
    <property type="match status" value="1"/>
</dbReference>
<dbReference type="Gene3D" id="3.30.70.270">
    <property type="match status" value="1"/>
</dbReference>
<evidence type="ECO:0000313" key="3">
    <source>
        <dbReference type="Proteomes" id="UP001303046"/>
    </source>
</evidence>
<feature type="domain" description="Reverse transcriptase" evidence="1">
    <location>
        <begin position="1"/>
        <end position="76"/>
    </location>
</feature>
<dbReference type="Proteomes" id="UP001303046">
    <property type="component" value="Unassembled WGS sequence"/>
</dbReference>
<dbReference type="Gene3D" id="3.30.420.10">
    <property type="entry name" value="Ribonuclease H-like superfamily/Ribonuclease H"/>
    <property type="match status" value="1"/>
</dbReference>
<accession>A0ABR1DZZ9</accession>
<protein>
    <recommendedName>
        <fullName evidence="1">Reverse transcriptase domain-containing protein</fullName>
    </recommendedName>
</protein>
<dbReference type="InterPro" id="IPR002156">
    <property type="entry name" value="RNaseH_domain"/>
</dbReference>
<keyword evidence="3" id="KW-1185">Reference proteome</keyword>
<organism evidence="2 3">
    <name type="scientific">Necator americanus</name>
    <name type="common">Human hookworm</name>
    <dbReference type="NCBI Taxonomy" id="51031"/>
    <lineage>
        <taxon>Eukaryota</taxon>
        <taxon>Metazoa</taxon>
        <taxon>Ecdysozoa</taxon>
        <taxon>Nematoda</taxon>
        <taxon>Chromadorea</taxon>
        <taxon>Rhabditida</taxon>
        <taxon>Rhabditina</taxon>
        <taxon>Rhabditomorpha</taxon>
        <taxon>Strongyloidea</taxon>
        <taxon>Ancylostomatidae</taxon>
        <taxon>Bunostominae</taxon>
        <taxon>Necator</taxon>
    </lineage>
</organism>
<evidence type="ECO:0000313" key="2">
    <source>
        <dbReference type="EMBL" id="KAK6755446.1"/>
    </source>
</evidence>
<comment type="caution">
    <text evidence="2">The sequence shown here is derived from an EMBL/GenBank/DDBJ whole genome shotgun (WGS) entry which is preliminary data.</text>
</comment>
<reference evidence="2 3" key="1">
    <citation type="submission" date="2023-08" db="EMBL/GenBank/DDBJ databases">
        <title>A Necator americanus chromosomal reference genome.</title>
        <authorList>
            <person name="Ilik V."/>
            <person name="Petrzelkova K.J."/>
            <person name="Pardy F."/>
            <person name="Fuh T."/>
            <person name="Niatou-Singa F.S."/>
            <person name="Gouil Q."/>
            <person name="Baker L."/>
            <person name="Ritchie M.E."/>
            <person name="Jex A.R."/>
            <person name="Gazzola D."/>
            <person name="Li H."/>
            <person name="Toshio Fujiwara R."/>
            <person name="Zhan B."/>
            <person name="Aroian R.V."/>
            <person name="Pafco B."/>
            <person name="Schwarz E.M."/>
        </authorList>
    </citation>
    <scope>NUCLEOTIDE SEQUENCE [LARGE SCALE GENOMIC DNA]</scope>
    <source>
        <strain evidence="2 3">Aroian</strain>
        <tissue evidence="2">Whole animal</tissue>
    </source>
</reference>
<sequence>MVFTKLMRPLLAKWRSQGISIAVYLDDGLIWSDSAHRCNEFVQVIREDLDNAGFRVAEEKCTWIPLQKLNWLGHIIDLKSFSLNLSQERRLKCRKIASRLLYKRGPSLLDRMKWQGTFASMHLVIPLEKRRVWKAVVTSLAKKEQLGTALTYRWALDQAERTEILGWLRFDTEFQGISMTLSRHLLNAIRGFSDASELGVGSVLYLDNHDKIFSSTNLPADLIGASSTARELFAILLGLEAFSGYLLNEEVVWHCDNQAAIVILTKGSTKPDLQILAQRIWNLCDNLRVRIEFVWISREFNTEADEASREIDLDDWCIRDEIFEELQRVWGKCTVDMFASTASRKCERFVSRDENHAAVAHDAFLPLAQIWWTVSIGWWVPPPFLIAQTLLCAKANKSRGILGFPMWASHLFFPILRDGNGWIPQIKQFMIFPAGSPVLKGGSLSYTFGGESLDFDFAFALISF</sequence>
<dbReference type="PANTHER" id="PTHR33050">
    <property type="entry name" value="REVERSE TRANSCRIPTASE DOMAIN-CONTAINING PROTEIN"/>
    <property type="match status" value="1"/>
</dbReference>
<dbReference type="EMBL" id="JAVFWL010000005">
    <property type="protein sequence ID" value="KAK6755446.1"/>
    <property type="molecule type" value="Genomic_DNA"/>
</dbReference>
<dbReference type="PANTHER" id="PTHR33050:SF7">
    <property type="entry name" value="RIBONUCLEASE H"/>
    <property type="match status" value="1"/>
</dbReference>
<dbReference type="InterPro" id="IPR043502">
    <property type="entry name" value="DNA/RNA_pol_sf"/>
</dbReference>
<dbReference type="InterPro" id="IPR000477">
    <property type="entry name" value="RT_dom"/>
</dbReference>
<dbReference type="SUPFAM" id="SSF56672">
    <property type="entry name" value="DNA/RNA polymerases"/>
    <property type="match status" value="1"/>
</dbReference>
<dbReference type="InterPro" id="IPR052055">
    <property type="entry name" value="Hepadnavirus_pol/RT"/>
</dbReference>
<evidence type="ECO:0000259" key="1">
    <source>
        <dbReference type="PROSITE" id="PS50878"/>
    </source>
</evidence>
<dbReference type="Pfam" id="PF00078">
    <property type="entry name" value="RVT_1"/>
    <property type="match status" value="1"/>
</dbReference>
<name>A0ABR1DZZ9_NECAM</name>
<proteinExistence type="predicted"/>